<keyword evidence="7" id="KW-0539">Nucleus</keyword>
<feature type="region of interest" description="Disordered" evidence="9">
    <location>
        <begin position="384"/>
        <end position="409"/>
    </location>
</feature>
<feature type="region of interest" description="Disordered" evidence="9">
    <location>
        <begin position="105"/>
        <end position="138"/>
    </location>
</feature>
<evidence type="ECO:0000256" key="3">
    <source>
        <dbReference type="ARBA" id="ARBA00022737"/>
    </source>
</evidence>
<dbReference type="InterPro" id="IPR013087">
    <property type="entry name" value="Znf_C2H2_type"/>
</dbReference>
<evidence type="ECO:0000256" key="9">
    <source>
        <dbReference type="SAM" id="MobiDB-lite"/>
    </source>
</evidence>
<feature type="region of interest" description="Disordered" evidence="9">
    <location>
        <begin position="424"/>
        <end position="502"/>
    </location>
</feature>
<keyword evidence="4 8" id="KW-0863">Zinc-finger</keyword>
<dbReference type="GO" id="GO:0005634">
    <property type="term" value="C:nucleus"/>
    <property type="evidence" value="ECO:0007669"/>
    <property type="project" value="UniProtKB-SubCell"/>
</dbReference>
<feature type="compositionally biased region" description="Polar residues" evidence="9">
    <location>
        <begin position="248"/>
        <end position="259"/>
    </location>
</feature>
<dbReference type="PANTHER" id="PTHR24392">
    <property type="entry name" value="ZINC FINGER PROTEIN"/>
    <property type="match status" value="1"/>
</dbReference>
<sequence>MNGSTYSRDRDYPFTNVGTIFQDSSGLRMRATGVNRYDQSYSYFTQSSTSYSDGGHGHLQPKAPTQTYISPMTSWPAVAPVTYGPRPFLKNPNVFNGIVRPTYPPDYSSTRWRQSQQSYSEPKASASSSQQPFEQHRDQRYVSGPRGRSLLAIPEQATVTSQSKPAPVQNLEETGVRNNQPPWTVTAQSPACQNLMTPSFPVWPPPSRRESNYETVAPSPLIIRTLTRTPRPVGQASLPVDTDVKPSTLKNTKTPTENGAPSVRGAAPRKTRRVTRRKVKEINVPEKSGGSCELLKRLISSPPCTQSQLSVKIASMIAHQIEKVPHELDNTKRNGVSPNVFESMKLPVKLPVGNNNNSICAFSYQNPREKDRVQLSSSMETDIAQLSSSKVMDGAQLSSSMETDRAQLYSSVETDRAQLYSSMEMDSGQLSSSKVMDGAQLSSSNAMDRAQLSSSNVMDRAQLSSPNVTDRAQLSPSKETGRAKLSSSNVMDRAQLSSSKETRGAQLLKPMLIARANVLAAVVSLKHQVSFSNETARSQVLSSNETARVQVLPSNETDRAQVLLSNETDRAQVLLSNETDRAQVLSSNETDRAQVLSSSETDRAQLLLSKEIDTAIVSSKQNDSSKEVSSRETDKVQVFLTETDSSQVLSSKETDSAQLLSPKETVLAEVLPLKEITKSNVLSSNNSIESHKPQVLPPTEILSSKALLTFDEAKPISFMTFFLDSVSPKLETVKVESESQCVAETVKVESESQCVAETNALFCHLQDANSRVCNNYFNSESIHTPESMSFEDSNAASLQGLEDCETLDALEPGHNADGEDLPPNFLIENPRGVKPNSDHKEEFVTGHQFYTCTACGYSFGKEFLLWVHLVTRHSADEFLACPYCNLSVMKGMYIAHMKIAHFNTASHLFGCGGLLNAWQCTYLSETIPELTGHMDLNHSKEIEFRCVNCNYFSASIRSYIVHATTCKPLGDATVKSRSESLTTINSSWHTMSQLSELVDALHQSSTCTNYQNKDESTPQKHSTVEFSSPPTPPKSPCTPSVPSKRERTVRIRMVPMDAQEVEVIKMLKTDYVGTIDNSVGGSKATCPAVAKGKDSRDSLQGNVRKFDTKCDGIKTLNAAKSKTVTQVKDKKEGKPFHCVFCGKGELCVDDVVRHQKRRHWKNKMAWELSDVRLTFARDGTLLDGDFKQLKKSRYLCSMCSFRSDRRSSVTKHMISEHSQRLFTGHVIKLRKSAKTRLPDARISRSEVKCYACNQCSYKTTTIFHFRLHMANHDANQDRLVPVVCEKVAFRCGTCGYFAVDSADFRAHEEIHLHQQRFLCGYCSHDDDTEEKVGTHIRSSHGSLPLLMYDRQILYNEMAKEPQKMILIFPKVVLSTLDENKYMKWK</sequence>
<evidence type="ECO:0000256" key="7">
    <source>
        <dbReference type="ARBA" id="ARBA00023242"/>
    </source>
</evidence>
<dbReference type="Gene3D" id="3.30.160.60">
    <property type="entry name" value="Classic Zinc Finger"/>
    <property type="match status" value="1"/>
</dbReference>
<dbReference type="PANTHER" id="PTHR24392:SF31">
    <property type="entry name" value="C2H2-TYPE DOMAIN-CONTAINING PROTEIN"/>
    <property type="match status" value="1"/>
</dbReference>
<keyword evidence="12" id="KW-1185">Reference proteome</keyword>
<dbReference type="PROSITE" id="PS00028">
    <property type="entry name" value="ZINC_FINGER_C2H2_1"/>
    <property type="match status" value="1"/>
</dbReference>
<dbReference type="PROSITE" id="PS50157">
    <property type="entry name" value="ZINC_FINGER_C2H2_2"/>
    <property type="match status" value="1"/>
</dbReference>
<evidence type="ECO:0000313" key="12">
    <source>
        <dbReference type="Proteomes" id="UP001497497"/>
    </source>
</evidence>
<feature type="compositionally biased region" description="Polar residues" evidence="9">
    <location>
        <begin position="384"/>
        <end position="401"/>
    </location>
</feature>
<comment type="caution">
    <text evidence="11">The sequence shown here is derived from an EMBL/GenBank/DDBJ whole genome shotgun (WGS) entry which is preliminary data.</text>
</comment>
<evidence type="ECO:0000256" key="6">
    <source>
        <dbReference type="ARBA" id="ARBA00023125"/>
    </source>
</evidence>
<evidence type="ECO:0000259" key="10">
    <source>
        <dbReference type="PROSITE" id="PS50157"/>
    </source>
</evidence>
<feature type="region of interest" description="Disordered" evidence="9">
    <location>
        <begin position="232"/>
        <end position="275"/>
    </location>
</feature>
<keyword evidence="3" id="KW-0677">Repeat</keyword>
<evidence type="ECO:0000256" key="8">
    <source>
        <dbReference type="PROSITE-ProRule" id="PRU00042"/>
    </source>
</evidence>
<keyword evidence="6" id="KW-0238">DNA-binding</keyword>
<evidence type="ECO:0000256" key="2">
    <source>
        <dbReference type="ARBA" id="ARBA00022723"/>
    </source>
</evidence>
<evidence type="ECO:0000256" key="5">
    <source>
        <dbReference type="ARBA" id="ARBA00022833"/>
    </source>
</evidence>
<reference evidence="11 12" key="1">
    <citation type="submission" date="2024-04" db="EMBL/GenBank/DDBJ databases">
        <authorList>
            <consortium name="Genoscope - CEA"/>
            <person name="William W."/>
        </authorList>
    </citation>
    <scope>NUCLEOTIDE SEQUENCE [LARGE SCALE GENOMIC DNA]</scope>
</reference>
<keyword evidence="2" id="KW-0479">Metal-binding</keyword>
<evidence type="ECO:0000313" key="11">
    <source>
        <dbReference type="EMBL" id="CAL1541882.1"/>
    </source>
</evidence>
<protein>
    <recommendedName>
        <fullName evidence="10">C2H2-type domain-containing protein</fullName>
    </recommendedName>
</protein>
<proteinExistence type="predicted"/>
<keyword evidence="5" id="KW-0862">Zinc</keyword>
<feature type="domain" description="C2H2-type" evidence="10">
    <location>
        <begin position="850"/>
        <end position="878"/>
    </location>
</feature>
<dbReference type="EMBL" id="CAXITT010000456">
    <property type="protein sequence ID" value="CAL1541882.1"/>
    <property type="molecule type" value="Genomic_DNA"/>
</dbReference>
<dbReference type="SMART" id="SM00355">
    <property type="entry name" value="ZnF_C2H2"/>
    <property type="match status" value="8"/>
</dbReference>
<gene>
    <name evidence="11" type="ORF">GSLYS_00015488001</name>
</gene>
<evidence type="ECO:0000256" key="1">
    <source>
        <dbReference type="ARBA" id="ARBA00004123"/>
    </source>
</evidence>
<evidence type="ECO:0000256" key="4">
    <source>
        <dbReference type="ARBA" id="ARBA00022771"/>
    </source>
</evidence>
<dbReference type="GO" id="GO:0003677">
    <property type="term" value="F:DNA binding"/>
    <property type="evidence" value="ECO:0007669"/>
    <property type="project" value="UniProtKB-KW"/>
</dbReference>
<feature type="region of interest" description="Disordered" evidence="9">
    <location>
        <begin position="1008"/>
        <end position="1045"/>
    </location>
</feature>
<dbReference type="Proteomes" id="UP001497497">
    <property type="component" value="Unassembled WGS sequence"/>
</dbReference>
<feature type="compositionally biased region" description="Polar residues" evidence="9">
    <location>
        <begin position="428"/>
        <end position="478"/>
    </location>
</feature>
<feature type="compositionally biased region" description="Polar residues" evidence="9">
    <location>
        <begin position="485"/>
        <end position="499"/>
    </location>
</feature>
<accession>A0AAV2I6M5</accession>
<comment type="subcellular location">
    <subcellularLocation>
        <location evidence="1">Nucleus</location>
    </subcellularLocation>
</comment>
<feature type="compositionally biased region" description="Polar residues" evidence="9">
    <location>
        <begin position="107"/>
        <end position="120"/>
    </location>
</feature>
<dbReference type="GO" id="GO:0008270">
    <property type="term" value="F:zinc ion binding"/>
    <property type="evidence" value="ECO:0007669"/>
    <property type="project" value="UniProtKB-KW"/>
</dbReference>
<organism evidence="11 12">
    <name type="scientific">Lymnaea stagnalis</name>
    <name type="common">Great pond snail</name>
    <name type="synonym">Helix stagnalis</name>
    <dbReference type="NCBI Taxonomy" id="6523"/>
    <lineage>
        <taxon>Eukaryota</taxon>
        <taxon>Metazoa</taxon>
        <taxon>Spiralia</taxon>
        <taxon>Lophotrochozoa</taxon>
        <taxon>Mollusca</taxon>
        <taxon>Gastropoda</taxon>
        <taxon>Heterobranchia</taxon>
        <taxon>Euthyneura</taxon>
        <taxon>Panpulmonata</taxon>
        <taxon>Hygrophila</taxon>
        <taxon>Lymnaeoidea</taxon>
        <taxon>Lymnaeidae</taxon>
        <taxon>Lymnaea</taxon>
    </lineage>
</organism>
<name>A0AAV2I6M5_LYMST</name>